<dbReference type="EMBL" id="GBHO01020360">
    <property type="protein sequence ID" value="JAG23244.1"/>
    <property type="molecule type" value="Transcribed_RNA"/>
</dbReference>
<accession>A0A0A9XTN6</accession>
<keyword evidence="1" id="KW-0489">Methyltransferase</keyword>
<proteinExistence type="predicted"/>
<organism evidence="1">
    <name type="scientific">Lygus hesperus</name>
    <name type="common">Western plant bug</name>
    <dbReference type="NCBI Taxonomy" id="30085"/>
    <lineage>
        <taxon>Eukaryota</taxon>
        <taxon>Metazoa</taxon>
        <taxon>Ecdysozoa</taxon>
        <taxon>Arthropoda</taxon>
        <taxon>Hexapoda</taxon>
        <taxon>Insecta</taxon>
        <taxon>Pterygota</taxon>
        <taxon>Neoptera</taxon>
        <taxon>Paraneoptera</taxon>
        <taxon>Hemiptera</taxon>
        <taxon>Heteroptera</taxon>
        <taxon>Panheteroptera</taxon>
        <taxon>Cimicomorpha</taxon>
        <taxon>Miridae</taxon>
        <taxon>Mirini</taxon>
        <taxon>Lygus</taxon>
    </lineage>
</organism>
<protein>
    <submittedName>
        <fullName evidence="1">tRNA (Mo5U34)-methyltransferase</fullName>
    </submittedName>
</protein>
<feature type="non-terminal residue" evidence="1">
    <location>
        <position position="102"/>
    </location>
</feature>
<dbReference type="GO" id="GO:0008168">
    <property type="term" value="F:methyltransferase activity"/>
    <property type="evidence" value="ECO:0007669"/>
    <property type="project" value="UniProtKB-KW"/>
</dbReference>
<reference evidence="1" key="2">
    <citation type="submission" date="2014-07" db="EMBL/GenBank/DDBJ databases">
        <authorList>
            <person name="Hull J."/>
        </authorList>
    </citation>
    <scope>NUCLEOTIDE SEQUENCE</scope>
</reference>
<keyword evidence="1" id="KW-0808">Transferase</keyword>
<reference evidence="1" key="1">
    <citation type="journal article" date="2014" name="PLoS ONE">
        <title>Transcriptome-Based Identification of ABC Transporters in the Western Tarnished Plant Bug Lygus hesperus.</title>
        <authorList>
            <person name="Hull J.J."/>
            <person name="Chaney K."/>
            <person name="Geib S.M."/>
            <person name="Fabrick J.A."/>
            <person name="Brent C.S."/>
            <person name="Walsh D."/>
            <person name="Lavine L.C."/>
        </authorList>
    </citation>
    <scope>NUCLEOTIDE SEQUENCE</scope>
</reference>
<name>A0A0A9XTN6_LYGHE</name>
<dbReference type="AlphaFoldDB" id="A0A0A9XTN6"/>
<evidence type="ECO:0000313" key="1">
    <source>
        <dbReference type="EMBL" id="JAG23244.1"/>
    </source>
</evidence>
<gene>
    <name evidence="1" type="primary">cmoB_1</name>
    <name evidence="1" type="ORF">CM83_12800</name>
</gene>
<sequence length="102" mass="10951">MSLHVGVSAHVVVASRSVVPAISAHTSTPTSQFLSTYKLVCAARLANLVSHIPVCVVPPTPYIDFYISRTHFANCVCVCVCPTTLVAQRTTSIAHPRTHLHS</sequence>
<dbReference type="GO" id="GO:0032259">
    <property type="term" value="P:methylation"/>
    <property type="evidence" value="ECO:0007669"/>
    <property type="project" value="UniProtKB-KW"/>
</dbReference>